<dbReference type="AlphaFoldDB" id="A0A9L0JZF4"/>
<dbReference type="InterPro" id="IPR035999">
    <property type="entry name" value="Sec7_dom_sf"/>
</dbReference>
<reference evidence="7" key="3">
    <citation type="submission" date="2025-09" db="UniProtKB">
        <authorList>
            <consortium name="Ensembl"/>
        </authorList>
    </citation>
    <scope>IDENTIFICATION</scope>
</reference>
<dbReference type="CDD" id="cd22088">
    <property type="entry name" value="F-box_FBXO8"/>
    <property type="match status" value="1"/>
</dbReference>
<evidence type="ECO:0000259" key="6">
    <source>
        <dbReference type="PROSITE" id="PS50190"/>
    </source>
</evidence>
<accession>A0A9L0JZF4</accession>
<dbReference type="PANTHER" id="PTHR10663">
    <property type="entry name" value="GUANYL-NUCLEOTIDE EXCHANGE FACTOR"/>
    <property type="match status" value="1"/>
</dbReference>
<dbReference type="SUPFAM" id="SSF81383">
    <property type="entry name" value="F-box domain"/>
    <property type="match status" value="1"/>
</dbReference>
<dbReference type="SMART" id="SM00222">
    <property type="entry name" value="Sec7"/>
    <property type="match status" value="1"/>
</dbReference>
<dbReference type="InterPro" id="IPR036047">
    <property type="entry name" value="F-box-like_dom_sf"/>
</dbReference>
<reference evidence="7 8" key="1">
    <citation type="journal article" date="2020" name="Nat. Commun.">
        <title>Donkey genomes provide new insights into domestication and selection for coat color.</title>
        <authorList>
            <person name="Wang"/>
            <person name="C."/>
            <person name="Li"/>
            <person name="H."/>
            <person name="Guo"/>
            <person name="Y."/>
            <person name="Huang"/>
            <person name="J."/>
            <person name="Sun"/>
            <person name="Y."/>
            <person name="Min"/>
            <person name="J."/>
            <person name="Wang"/>
            <person name="J."/>
            <person name="Fang"/>
            <person name="X."/>
            <person name="Zhao"/>
            <person name="Z."/>
            <person name="Wang"/>
            <person name="S."/>
            <person name="Zhang"/>
            <person name="Y."/>
            <person name="Liu"/>
            <person name="Q."/>
            <person name="Jiang"/>
            <person name="Q."/>
            <person name="Wang"/>
            <person name="X."/>
            <person name="Guo"/>
            <person name="Y."/>
            <person name="Yang"/>
            <person name="C."/>
            <person name="Wang"/>
            <person name="Y."/>
            <person name="Tian"/>
            <person name="F."/>
            <person name="Zhuang"/>
            <person name="G."/>
            <person name="Fan"/>
            <person name="Y."/>
            <person name="Gao"/>
            <person name="Q."/>
            <person name="Li"/>
            <person name="Y."/>
            <person name="Ju"/>
            <person name="Z."/>
            <person name="Li"/>
            <person name="J."/>
            <person name="Li"/>
            <person name="R."/>
            <person name="Hou"/>
            <person name="M."/>
            <person name="Yang"/>
            <person name="G."/>
            <person name="Liu"/>
            <person name="G."/>
            <person name="Liu"/>
            <person name="W."/>
            <person name="Guo"/>
            <person name="J."/>
            <person name="Pan"/>
            <person name="S."/>
            <person name="Fan"/>
            <person name="G."/>
            <person name="Zhang"/>
            <person name="W."/>
            <person name="Zhang"/>
            <person name="R."/>
            <person name="Yu"/>
            <person name="J."/>
            <person name="Zhang"/>
            <person name="X."/>
            <person name="Yin"/>
            <person name="Q."/>
            <person name="Ji"/>
            <person name="C."/>
            <person name="Jin"/>
            <person name="Y."/>
            <person name="Yue"/>
            <person name="G."/>
            <person name="Liu"/>
            <person name="M."/>
            <person name="Xu"/>
            <person name="J."/>
            <person name="Liu"/>
            <person name="S."/>
            <person name="Jordana"/>
            <person name="J."/>
            <person name="Noce"/>
            <person name="A."/>
            <person name="Amills"/>
            <person name="M."/>
            <person name="Wu"/>
            <person name="D.D."/>
            <person name="Li"/>
            <person name="S."/>
            <person name="Zhou"/>
            <person name="X. and Zhong"/>
            <person name="J."/>
        </authorList>
    </citation>
    <scope>NUCLEOTIDE SEQUENCE [LARGE SCALE GENOMIC DNA]</scope>
</reference>
<dbReference type="GO" id="GO:0005085">
    <property type="term" value="F:guanyl-nucleotide exchange factor activity"/>
    <property type="evidence" value="ECO:0007669"/>
    <property type="project" value="UniProtKB-KW"/>
</dbReference>
<dbReference type="FunFam" id="1.10.1000.11:FF:000008">
    <property type="entry name" value="F-box only protein 8"/>
    <property type="match status" value="1"/>
</dbReference>
<dbReference type="InterPro" id="IPR023394">
    <property type="entry name" value="Sec7_C_sf"/>
</dbReference>
<dbReference type="PROSITE" id="PS50181">
    <property type="entry name" value="FBOX"/>
    <property type="match status" value="1"/>
</dbReference>
<evidence type="ECO:0000256" key="1">
    <source>
        <dbReference type="ARBA" id="ARBA00022658"/>
    </source>
</evidence>
<evidence type="ECO:0000256" key="3">
    <source>
        <dbReference type="ARBA" id="ARBA00073846"/>
    </source>
</evidence>
<feature type="compositionally biased region" description="Basic and acidic residues" evidence="4">
    <location>
        <begin position="55"/>
        <end position="66"/>
    </location>
</feature>
<organism evidence="7 8">
    <name type="scientific">Equus asinus</name>
    <name type="common">Donkey</name>
    <name type="synonym">Equus africanus asinus</name>
    <dbReference type="NCBI Taxonomy" id="9793"/>
    <lineage>
        <taxon>Eukaryota</taxon>
        <taxon>Metazoa</taxon>
        <taxon>Chordata</taxon>
        <taxon>Craniata</taxon>
        <taxon>Vertebrata</taxon>
        <taxon>Euteleostomi</taxon>
        <taxon>Mammalia</taxon>
        <taxon>Eutheria</taxon>
        <taxon>Laurasiatheria</taxon>
        <taxon>Perissodactyla</taxon>
        <taxon>Equidae</taxon>
        <taxon>Equus</taxon>
    </lineage>
</organism>
<dbReference type="SUPFAM" id="SSF48425">
    <property type="entry name" value="Sec7 domain"/>
    <property type="match status" value="1"/>
</dbReference>
<gene>
    <name evidence="7" type="primary">FBXO8</name>
</gene>
<dbReference type="FunFam" id="1.20.1280.50:FF:000014">
    <property type="entry name" value="F-box only protein 8"/>
    <property type="match status" value="1"/>
</dbReference>
<dbReference type="FunFam" id="1.10.220.20:FF:000006">
    <property type="entry name" value="F-box only protein 8"/>
    <property type="match status" value="1"/>
</dbReference>
<dbReference type="Proteomes" id="UP000694387">
    <property type="component" value="Chromosome 3"/>
</dbReference>
<sequence length="512" mass="57880">MSCHACPNWLLSKGYTSWVYKKGISRAPRPPLGLKAGKGKLGHSPPPGDSVNAAEKGDLCPERDEASPAPPGSPSSRRAKKLAPKASGAAQQREEVARATRNSRRCPASSNERLQPDACAQARLPRRPFVFGTAGRSPPSLAARPSKPRASQRSTIPRRRFHTAFVQTPEENDTAEGLLYGKSDPKFHMRGLQMGQGLWRVARNQQLQQEGYSEQGYLSREQSRRMAASSIPNTSHRKQVQGGIDIYHLLKARKSKEQEGFINLEMLPPELSFTILSYLNATDLCLASCVWQDLANDELLWQGLCKSTWGHCSIYNKNLPLGFSFRKLYMQLDEGSLTFNANPDEGVNYFMSKGILDDSPKEIAKFIFCTRTLNWKKLRIYLDERRDVLDDLVTLHNFRNQFLPNALREFFRHIHAPEERGEYLETLITKFSHRFCACNPDLMRELGLSPDAVYVLCYSLILLSIDLTSPHVKNKMSKREFIRNTRRAAQNISEDFVGHLYDNIYLIGHVAA</sequence>
<evidence type="ECO:0000259" key="5">
    <source>
        <dbReference type="PROSITE" id="PS50181"/>
    </source>
</evidence>
<reference evidence="7" key="2">
    <citation type="submission" date="2025-08" db="UniProtKB">
        <authorList>
            <consortium name="Ensembl"/>
        </authorList>
    </citation>
    <scope>IDENTIFICATION</scope>
</reference>
<dbReference type="Pfam" id="PF12937">
    <property type="entry name" value="F-box-like"/>
    <property type="match status" value="1"/>
</dbReference>
<evidence type="ECO:0000313" key="7">
    <source>
        <dbReference type="Ensembl" id="ENSEASP00005055452.1"/>
    </source>
</evidence>
<dbReference type="Gene3D" id="1.20.1280.50">
    <property type="match status" value="1"/>
</dbReference>
<protein>
    <recommendedName>
        <fullName evidence="3">F-box only protein 8</fullName>
    </recommendedName>
</protein>
<dbReference type="PROSITE" id="PS50190">
    <property type="entry name" value="SEC7"/>
    <property type="match status" value="1"/>
</dbReference>
<dbReference type="GO" id="GO:0032012">
    <property type="term" value="P:regulation of ARF protein signal transduction"/>
    <property type="evidence" value="ECO:0007669"/>
    <property type="project" value="InterPro"/>
</dbReference>
<feature type="domain" description="F-box" evidence="5">
    <location>
        <begin position="261"/>
        <end position="304"/>
    </location>
</feature>
<evidence type="ECO:0000313" key="8">
    <source>
        <dbReference type="Proteomes" id="UP000694387"/>
    </source>
</evidence>
<evidence type="ECO:0000256" key="2">
    <source>
        <dbReference type="ARBA" id="ARBA00057199"/>
    </source>
</evidence>
<dbReference type="InterPro" id="IPR001810">
    <property type="entry name" value="F-box_dom"/>
</dbReference>
<keyword evidence="1" id="KW-0344">Guanine-nucleotide releasing factor</keyword>
<dbReference type="Gene3D" id="1.10.220.20">
    <property type="match status" value="1"/>
</dbReference>
<dbReference type="InterPro" id="IPR048003">
    <property type="entry name" value="FBXO8_F-box"/>
</dbReference>
<dbReference type="Ensembl" id="ENSEAST00005039083.1">
    <property type="protein sequence ID" value="ENSEASP00005055452.1"/>
    <property type="gene ID" value="ENSEASG00005020940.2"/>
</dbReference>
<dbReference type="Gene3D" id="1.10.1000.11">
    <property type="entry name" value="Arf Nucleotide-binding Site Opener,domain 2"/>
    <property type="match status" value="1"/>
</dbReference>
<dbReference type="PANTHER" id="PTHR10663:SF372">
    <property type="entry name" value="F-BOX ONLY PROTEIN 8"/>
    <property type="match status" value="1"/>
</dbReference>
<dbReference type="CDD" id="cd00171">
    <property type="entry name" value="Sec7"/>
    <property type="match status" value="1"/>
</dbReference>
<dbReference type="InterPro" id="IPR000904">
    <property type="entry name" value="Sec7_dom"/>
</dbReference>
<keyword evidence="8" id="KW-1185">Reference proteome</keyword>
<evidence type="ECO:0000256" key="4">
    <source>
        <dbReference type="SAM" id="MobiDB-lite"/>
    </source>
</evidence>
<proteinExistence type="predicted"/>
<feature type="region of interest" description="Disordered" evidence="4">
    <location>
        <begin position="26"/>
        <end position="156"/>
    </location>
</feature>
<feature type="domain" description="SEC7" evidence="6">
    <location>
        <begin position="326"/>
        <end position="507"/>
    </location>
</feature>
<dbReference type="Pfam" id="PF01369">
    <property type="entry name" value="Sec7"/>
    <property type="match status" value="1"/>
</dbReference>
<dbReference type="GeneTree" id="ENSGT00940000158356"/>
<comment type="function">
    <text evidence="2">May promote guanine-nucleotide exchange on an ARF. Promotes the activation of ARF through replacement of GDP with GTP.</text>
</comment>
<name>A0A9L0JZF4_EQUAS</name>